<gene>
    <name evidence="5" type="ORF">L596_020326</name>
</gene>
<dbReference type="GO" id="GO:0031931">
    <property type="term" value="C:TORC1 complex"/>
    <property type="evidence" value="ECO:0007669"/>
    <property type="project" value="InterPro"/>
</dbReference>
<reference evidence="5 6" key="2">
    <citation type="journal article" date="2019" name="G3 (Bethesda)">
        <title>Hybrid Assembly of the Genome of the Entomopathogenic Nematode Steinernema carpocapsae Identifies the X-Chromosome.</title>
        <authorList>
            <person name="Serra L."/>
            <person name="Macchietto M."/>
            <person name="Macias-Munoz A."/>
            <person name="McGill C.J."/>
            <person name="Rodriguez I.M."/>
            <person name="Rodriguez B."/>
            <person name="Murad R."/>
            <person name="Mortazavi A."/>
        </authorList>
    </citation>
    <scope>NUCLEOTIDE SEQUENCE [LARGE SCALE GENOMIC DNA]</scope>
    <source>
        <strain evidence="5 6">ALL</strain>
    </source>
</reference>
<dbReference type="STRING" id="34508.A0A4U5MT73"/>
<feature type="region of interest" description="Disordered" evidence="3">
    <location>
        <begin position="912"/>
        <end position="971"/>
    </location>
</feature>
<dbReference type="SMART" id="SM01302">
    <property type="entry name" value="Raptor_N"/>
    <property type="match status" value="1"/>
</dbReference>
<evidence type="ECO:0000313" key="6">
    <source>
        <dbReference type="Proteomes" id="UP000298663"/>
    </source>
</evidence>
<feature type="compositionally biased region" description="Polar residues" evidence="3">
    <location>
        <begin position="1012"/>
        <end position="1028"/>
    </location>
</feature>
<keyword evidence="1" id="KW-0853">WD repeat</keyword>
<reference evidence="5 6" key="1">
    <citation type="journal article" date="2015" name="Genome Biol.">
        <title>Comparative genomics of Steinernema reveals deeply conserved gene regulatory networks.</title>
        <authorList>
            <person name="Dillman A.R."/>
            <person name="Macchietto M."/>
            <person name="Porter C.F."/>
            <person name="Rogers A."/>
            <person name="Williams B."/>
            <person name="Antoshechkin I."/>
            <person name="Lee M.M."/>
            <person name="Goodwin Z."/>
            <person name="Lu X."/>
            <person name="Lewis E.E."/>
            <person name="Goodrich-Blair H."/>
            <person name="Stock S.P."/>
            <person name="Adams B.J."/>
            <person name="Sternberg P.W."/>
            <person name="Mortazavi A."/>
        </authorList>
    </citation>
    <scope>NUCLEOTIDE SEQUENCE [LARGE SCALE GENOMIC DNA]</scope>
    <source>
        <strain evidence="5 6">ALL</strain>
    </source>
</reference>
<dbReference type="Gene3D" id="1.25.10.10">
    <property type="entry name" value="Leucine-rich Repeat Variant"/>
    <property type="match status" value="1"/>
</dbReference>
<evidence type="ECO:0000256" key="1">
    <source>
        <dbReference type="ARBA" id="ARBA00022574"/>
    </source>
</evidence>
<organism evidence="5 6">
    <name type="scientific">Steinernema carpocapsae</name>
    <name type="common">Entomopathogenic nematode</name>
    <dbReference type="NCBI Taxonomy" id="34508"/>
    <lineage>
        <taxon>Eukaryota</taxon>
        <taxon>Metazoa</taxon>
        <taxon>Ecdysozoa</taxon>
        <taxon>Nematoda</taxon>
        <taxon>Chromadorea</taxon>
        <taxon>Rhabditida</taxon>
        <taxon>Tylenchina</taxon>
        <taxon>Panagrolaimomorpha</taxon>
        <taxon>Strongyloidoidea</taxon>
        <taxon>Steinernematidae</taxon>
        <taxon>Steinernema</taxon>
    </lineage>
</organism>
<feature type="compositionally biased region" description="Low complexity" evidence="3">
    <location>
        <begin position="926"/>
        <end position="952"/>
    </location>
</feature>
<dbReference type="InterPro" id="IPR016024">
    <property type="entry name" value="ARM-type_fold"/>
</dbReference>
<accession>A0A4U5MT73</accession>
<feature type="compositionally biased region" description="Polar residues" evidence="3">
    <location>
        <begin position="912"/>
        <end position="925"/>
    </location>
</feature>
<evidence type="ECO:0000259" key="4">
    <source>
        <dbReference type="SMART" id="SM01302"/>
    </source>
</evidence>
<dbReference type="GO" id="GO:0030307">
    <property type="term" value="P:positive regulation of cell growth"/>
    <property type="evidence" value="ECO:0007669"/>
    <property type="project" value="TreeGrafter"/>
</dbReference>
<dbReference type="OrthoDB" id="10262360at2759"/>
<dbReference type="PANTHER" id="PTHR12848">
    <property type="entry name" value="REGULATORY-ASSOCIATED PROTEIN OF MTOR"/>
    <property type="match status" value="1"/>
</dbReference>
<dbReference type="InterPro" id="IPR011989">
    <property type="entry name" value="ARM-like"/>
</dbReference>
<feature type="domain" description="Raptor N-terminal CASPase-like" evidence="4">
    <location>
        <begin position="43"/>
        <end position="196"/>
    </location>
</feature>
<evidence type="ECO:0000313" key="5">
    <source>
        <dbReference type="EMBL" id="TKR72947.1"/>
    </source>
</evidence>
<dbReference type="Proteomes" id="UP000298663">
    <property type="component" value="Unassembled WGS sequence"/>
</dbReference>
<dbReference type="GO" id="GO:0010506">
    <property type="term" value="P:regulation of autophagy"/>
    <property type="evidence" value="ECO:0007669"/>
    <property type="project" value="TreeGrafter"/>
</dbReference>
<dbReference type="GO" id="GO:0038202">
    <property type="term" value="P:TORC1 signaling"/>
    <property type="evidence" value="ECO:0007669"/>
    <property type="project" value="TreeGrafter"/>
</dbReference>
<name>A0A4U5MT73_STECR</name>
<keyword evidence="2" id="KW-0677">Repeat</keyword>
<protein>
    <recommendedName>
        <fullName evidence="4">Raptor N-terminal CASPase-like domain-containing protein</fullName>
    </recommendedName>
</protein>
<evidence type="ECO:0000256" key="2">
    <source>
        <dbReference type="ARBA" id="ARBA00022737"/>
    </source>
</evidence>
<dbReference type="InterPro" id="IPR029347">
    <property type="entry name" value="Raptor_N"/>
</dbReference>
<keyword evidence="6" id="KW-1185">Reference proteome</keyword>
<dbReference type="GO" id="GO:0071230">
    <property type="term" value="P:cellular response to amino acid stimulus"/>
    <property type="evidence" value="ECO:0007669"/>
    <property type="project" value="TreeGrafter"/>
</dbReference>
<dbReference type="PRINTS" id="PR01547">
    <property type="entry name" value="YEAST176DUF"/>
</dbReference>
<dbReference type="Pfam" id="PF14538">
    <property type="entry name" value="Raptor_N"/>
    <property type="match status" value="1"/>
</dbReference>
<dbReference type="GO" id="GO:0005737">
    <property type="term" value="C:cytoplasm"/>
    <property type="evidence" value="ECO:0007669"/>
    <property type="project" value="TreeGrafter"/>
</dbReference>
<dbReference type="PANTHER" id="PTHR12848:SF16">
    <property type="entry name" value="REGULATORY-ASSOCIATED PROTEIN OF MTOR"/>
    <property type="match status" value="1"/>
</dbReference>
<dbReference type="InterPro" id="IPR004083">
    <property type="entry name" value="Raptor"/>
</dbReference>
<sequence length="1547" mass="175849">MAESDKDKSCPQWFQEARHVEPIKANVEEHVDRHIWTTYVKERMKTVSVALVLCLNIGVDPPDAEKPKPCAHIEGWVDLKKYGPQKAMQHIAYNLQKNYERWQPRARYKTACDPTVSEVQKLCSSLRRNAKEERVLFHYNGHGVPKPTGNGEIWVFNKNITQYIPLSIFDLQTWMSFPSVYVWDCNGAEIAINNFVRFANDQIQRWTTDFDEFKENQMVPPLPTYDVNETLEQQAAKFGFRQRPLFEECIQLGACRADENLPQNPDLPADLFTACLTTPIQISLHWYIVKNRLKDRYPLDIASDIPGTITDRKTPLGELNWIFTAITDTIAWHALPKHIFQRLFRQDLLIASLFRSFLLADRIMRDNGCHVVSQPALPPVHDHPLWEAWDYTVDLFLNHLMHLRRKGKENKADMLEMVGVKQLYSYPIESVYNAFTLTSLRHNVMVDLKADMIDIDNIHSSFFIEQLQAFDVWLRYGVSDVNPQPPQQLPVVLQVLLSQAHRVRALELLARFLDLGSWAVGYALSVGIFPYVLKLLQCGTLTLRPWLAFIWAKILAVESDCKNELMKDNGFMYFIQILNDPQMPSRFKIVPAFVTAMLIHNNKQAQERLTKNNYVTLCTELLSDAGTSRCRMLRLWILVGLGRLWVEFNDARWHAVRSVAYERVMEFLDDPVPEVRAAAVFSLGCLVRNRSQNNEHATTIDHEVCDKLSSMCTWDGSVLVRSELVVAVQWFIVDFESRFVVVALDLDKKSDKQFYEENTETAEEATAENIFKCTNGALNRSMSVRHPQKQTVQRSSSYVLNKAYRRTMSHDDRQSEHSFTHDKASLLDERCAMSDEFMRLAIIGQLNVLEQKSFHEPFERIWMSLLRLALDPVLDVASMAQVLIRHIVKLANSKKATRKKKLDDIMEGQMATRSEVQTPSPQYLSQQAARATIQARQQNHSTSSTSSSTQSTLPRPLKAPVKFMVGSPSSYGASVEATDRMMMPPPAVPATPNPRNLSAPMDSQMDRFHSGISNNNTSTPQTTMSGSSRLLRPKNRDKPDPDEALNLSLSAAKFTPKRNVYNRGIQGSQPNLTKLENVPESVPELVRTDFVPWCSKFFTQPILDKIYQGMGTTSGQLGMDAHSSSNLIVNNSAGLFPSGTVGNISIEEDASADMTQFHAQPSDWAYYVREGLEQKAGLDRDLLLKTTPTFERNEEKCFGLQFHVTNHHRPYGCMAYSLLRPHVFACDGRTVDMWSWDNNQVHRVKSFDLLHGNHFVEEKVNELISINGMTHELIMAGSANGLMRIWDPSYHPSSLECDNEPTQVTATYLVNDLGRIHVGHGISQNHTLYDWNQDCGRLVVAGNLRACRIWDCHTERKQVDINIDNRNGSVTGLSTRLIANTVACGFRNGTVNIYDDRLPPSSNCTTTLRDLQSTIIGCKVADEREGVIVAGSAHGAVCMWDPRMYQEPLYSFNVFTASEMKEDYARPVMTKIDVQTTGQLIACATSFHTVKIFNLTKRRVQTILPIQKASKRSAISCMQFHPMRIFLSAATTEGLLTAYKVPQQVAF</sequence>
<dbReference type="GO" id="GO:0030674">
    <property type="term" value="F:protein-macromolecule adaptor activity"/>
    <property type="evidence" value="ECO:0007669"/>
    <property type="project" value="TreeGrafter"/>
</dbReference>
<dbReference type="InterPro" id="IPR015943">
    <property type="entry name" value="WD40/YVTN_repeat-like_dom_sf"/>
</dbReference>
<dbReference type="EMBL" id="AZBU02000006">
    <property type="protein sequence ID" value="TKR72947.1"/>
    <property type="molecule type" value="Genomic_DNA"/>
</dbReference>
<dbReference type="SUPFAM" id="SSF50978">
    <property type="entry name" value="WD40 repeat-like"/>
    <property type="match status" value="1"/>
</dbReference>
<dbReference type="InterPro" id="IPR036322">
    <property type="entry name" value="WD40_repeat_dom_sf"/>
</dbReference>
<proteinExistence type="predicted"/>
<evidence type="ECO:0000256" key="3">
    <source>
        <dbReference type="SAM" id="MobiDB-lite"/>
    </source>
</evidence>
<dbReference type="Gene3D" id="2.130.10.10">
    <property type="entry name" value="YVTN repeat-like/Quinoprotein amine dehydrogenase"/>
    <property type="match status" value="1"/>
</dbReference>
<feature type="region of interest" description="Disordered" evidence="3">
    <location>
        <begin position="1012"/>
        <end position="1041"/>
    </location>
</feature>
<dbReference type="GO" id="GO:0009267">
    <property type="term" value="P:cellular response to starvation"/>
    <property type="evidence" value="ECO:0007669"/>
    <property type="project" value="TreeGrafter"/>
</dbReference>
<dbReference type="SUPFAM" id="SSF48371">
    <property type="entry name" value="ARM repeat"/>
    <property type="match status" value="1"/>
</dbReference>
<comment type="caution">
    <text evidence="5">The sequence shown here is derived from an EMBL/GenBank/DDBJ whole genome shotgun (WGS) entry which is preliminary data.</text>
</comment>